<keyword evidence="3" id="KW-0547">Nucleotide-binding</keyword>
<dbReference type="InterPro" id="IPR027417">
    <property type="entry name" value="P-loop_NTPase"/>
</dbReference>
<dbReference type="SMART" id="SM00382">
    <property type="entry name" value="AAA"/>
    <property type="match status" value="1"/>
</dbReference>
<dbReference type="PANTHER" id="PTHR42734">
    <property type="entry name" value="METAL TRANSPORT SYSTEM ATP-BINDING PROTEIN TM_0124-RELATED"/>
    <property type="match status" value="1"/>
</dbReference>
<dbReference type="InterPro" id="IPR003593">
    <property type="entry name" value="AAA+_ATPase"/>
</dbReference>
<protein>
    <submittedName>
        <fullName evidence="6">Iron complex transport system ATP-binding protein</fullName>
    </submittedName>
</protein>
<evidence type="ECO:0000259" key="5">
    <source>
        <dbReference type="PROSITE" id="PS50893"/>
    </source>
</evidence>
<dbReference type="InterPro" id="IPR050153">
    <property type="entry name" value="Metal_Ion_Import_ABC"/>
</dbReference>
<dbReference type="PROSITE" id="PS00211">
    <property type="entry name" value="ABC_TRANSPORTER_1"/>
    <property type="match status" value="1"/>
</dbReference>
<accession>A0A1I1JZX9</accession>
<dbReference type="Pfam" id="PF00005">
    <property type="entry name" value="ABC_tran"/>
    <property type="match status" value="1"/>
</dbReference>
<dbReference type="OrthoDB" id="9806726at2"/>
<gene>
    <name evidence="6" type="ORF">SAMN05421780_10665</name>
</gene>
<dbReference type="STRING" id="927664.SAMN05421780_10665"/>
<dbReference type="Gene3D" id="3.40.50.300">
    <property type="entry name" value="P-loop containing nucleotide triphosphate hydrolases"/>
    <property type="match status" value="1"/>
</dbReference>
<comment type="similarity">
    <text evidence="1">Belongs to the ABC transporter superfamily.</text>
</comment>
<dbReference type="AlphaFoldDB" id="A0A1I1JZX9"/>
<dbReference type="GO" id="GO:0005524">
    <property type="term" value="F:ATP binding"/>
    <property type="evidence" value="ECO:0007669"/>
    <property type="project" value="UniProtKB-KW"/>
</dbReference>
<dbReference type="InterPro" id="IPR017871">
    <property type="entry name" value="ABC_transporter-like_CS"/>
</dbReference>
<evidence type="ECO:0000256" key="2">
    <source>
        <dbReference type="ARBA" id="ARBA00022448"/>
    </source>
</evidence>
<sequence length="241" mass="27029">MNLLEAQHLTAGYGQRSVLDNMSFCCPPTRFLAVLGHNGTGKSTFFKILSQALSYTGSLRLLGQEIQKISNLPQQVAILEQKNNVVFSVKVADLVLAGAFARKAFWEDYSPTDHAEAAQLLAQLDISHLADKDFTQLSGGEQQMVWLAQMMMQKTPVCLLDEPTQHLDLHNRKKVFELMRTWTRHDKTVICITHDIQYLGMMEGFLLNLSALEVGIEPITPQNIAKHTALLEAINPFHLTQ</sequence>
<evidence type="ECO:0000313" key="6">
    <source>
        <dbReference type="EMBL" id="SFC50930.1"/>
    </source>
</evidence>
<dbReference type="RefSeq" id="WP_091512293.1">
    <property type="nucleotide sequence ID" value="NZ_FOLE01000006.1"/>
</dbReference>
<keyword evidence="4 6" id="KW-0067">ATP-binding</keyword>
<organism evidence="6 7">
    <name type="scientific">Flexibacter flexilis DSM 6793</name>
    <dbReference type="NCBI Taxonomy" id="927664"/>
    <lineage>
        <taxon>Bacteria</taxon>
        <taxon>Pseudomonadati</taxon>
        <taxon>Bacteroidota</taxon>
        <taxon>Cytophagia</taxon>
        <taxon>Cytophagales</taxon>
        <taxon>Flexibacteraceae</taxon>
        <taxon>Flexibacter</taxon>
    </lineage>
</organism>
<dbReference type="SUPFAM" id="SSF52540">
    <property type="entry name" value="P-loop containing nucleoside triphosphate hydrolases"/>
    <property type="match status" value="1"/>
</dbReference>
<dbReference type="PANTHER" id="PTHR42734:SF17">
    <property type="entry name" value="METAL TRANSPORT SYSTEM ATP-BINDING PROTEIN TM_0124-RELATED"/>
    <property type="match status" value="1"/>
</dbReference>
<evidence type="ECO:0000313" key="7">
    <source>
        <dbReference type="Proteomes" id="UP000199514"/>
    </source>
</evidence>
<dbReference type="InterPro" id="IPR003439">
    <property type="entry name" value="ABC_transporter-like_ATP-bd"/>
</dbReference>
<dbReference type="GO" id="GO:0016887">
    <property type="term" value="F:ATP hydrolysis activity"/>
    <property type="evidence" value="ECO:0007669"/>
    <property type="project" value="InterPro"/>
</dbReference>
<feature type="domain" description="ABC transporter" evidence="5">
    <location>
        <begin position="4"/>
        <end position="236"/>
    </location>
</feature>
<proteinExistence type="inferred from homology"/>
<reference evidence="6 7" key="1">
    <citation type="submission" date="2016-10" db="EMBL/GenBank/DDBJ databases">
        <authorList>
            <person name="de Groot N.N."/>
        </authorList>
    </citation>
    <scope>NUCLEOTIDE SEQUENCE [LARGE SCALE GENOMIC DNA]</scope>
    <source>
        <strain evidence="6 7">DSM 6793</strain>
    </source>
</reference>
<evidence type="ECO:0000256" key="4">
    <source>
        <dbReference type="ARBA" id="ARBA00022840"/>
    </source>
</evidence>
<evidence type="ECO:0000256" key="1">
    <source>
        <dbReference type="ARBA" id="ARBA00005417"/>
    </source>
</evidence>
<keyword evidence="2" id="KW-0813">Transport</keyword>
<keyword evidence="7" id="KW-1185">Reference proteome</keyword>
<dbReference type="Proteomes" id="UP000199514">
    <property type="component" value="Unassembled WGS sequence"/>
</dbReference>
<name>A0A1I1JZX9_9BACT</name>
<dbReference type="EMBL" id="FOLE01000006">
    <property type="protein sequence ID" value="SFC50930.1"/>
    <property type="molecule type" value="Genomic_DNA"/>
</dbReference>
<dbReference type="PROSITE" id="PS50893">
    <property type="entry name" value="ABC_TRANSPORTER_2"/>
    <property type="match status" value="1"/>
</dbReference>
<evidence type="ECO:0000256" key="3">
    <source>
        <dbReference type="ARBA" id="ARBA00022741"/>
    </source>
</evidence>